<proteinExistence type="predicted"/>
<reference evidence="2 3" key="1">
    <citation type="journal article" date="2019" name="Sci. Rep.">
        <title>A high-quality genome of Eragrostis curvula grass provides insights into Poaceae evolution and supports new strategies to enhance forage quality.</title>
        <authorList>
            <person name="Carballo J."/>
            <person name="Santos B.A.C.M."/>
            <person name="Zappacosta D."/>
            <person name="Garbus I."/>
            <person name="Selva J.P."/>
            <person name="Gallo C.A."/>
            <person name="Diaz A."/>
            <person name="Albertini E."/>
            <person name="Caccamo M."/>
            <person name="Echenique V."/>
        </authorList>
    </citation>
    <scope>NUCLEOTIDE SEQUENCE [LARGE SCALE GENOMIC DNA]</scope>
    <source>
        <strain evidence="3">cv. Victoria</strain>
        <tissue evidence="2">Leaf</tissue>
    </source>
</reference>
<keyword evidence="3" id="KW-1185">Reference proteome</keyword>
<comment type="caution">
    <text evidence="2">The sequence shown here is derived from an EMBL/GenBank/DDBJ whole genome shotgun (WGS) entry which is preliminary data.</text>
</comment>
<accession>A0A5J9UFC8</accession>
<gene>
    <name evidence="2" type="ORF">EJB05_32152</name>
</gene>
<dbReference type="Gramene" id="TVU22455">
    <property type="protein sequence ID" value="TVU22455"/>
    <property type="gene ID" value="EJB05_32152"/>
</dbReference>
<feature type="non-terminal residue" evidence="2">
    <location>
        <position position="1"/>
    </location>
</feature>
<dbReference type="Proteomes" id="UP000324897">
    <property type="component" value="Unassembled WGS sequence"/>
</dbReference>
<name>A0A5J9UFC8_9POAL</name>
<protein>
    <submittedName>
        <fullName evidence="2">Uncharacterized protein</fullName>
    </submittedName>
</protein>
<feature type="region of interest" description="Disordered" evidence="1">
    <location>
        <begin position="74"/>
        <end position="115"/>
    </location>
</feature>
<evidence type="ECO:0000313" key="2">
    <source>
        <dbReference type="EMBL" id="TVU22455.1"/>
    </source>
</evidence>
<dbReference type="AlphaFoldDB" id="A0A5J9UFC8"/>
<dbReference type="EMBL" id="RWGY01000026">
    <property type="protein sequence ID" value="TVU22455.1"/>
    <property type="molecule type" value="Genomic_DNA"/>
</dbReference>
<organism evidence="2 3">
    <name type="scientific">Eragrostis curvula</name>
    <name type="common">weeping love grass</name>
    <dbReference type="NCBI Taxonomy" id="38414"/>
    <lineage>
        <taxon>Eukaryota</taxon>
        <taxon>Viridiplantae</taxon>
        <taxon>Streptophyta</taxon>
        <taxon>Embryophyta</taxon>
        <taxon>Tracheophyta</taxon>
        <taxon>Spermatophyta</taxon>
        <taxon>Magnoliopsida</taxon>
        <taxon>Liliopsida</taxon>
        <taxon>Poales</taxon>
        <taxon>Poaceae</taxon>
        <taxon>PACMAD clade</taxon>
        <taxon>Chloridoideae</taxon>
        <taxon>Eragrostideae</taxon>
        <taxon>Eragrostidinae</taxon>
        <taxon>Eragrostis</taxon>
    </lineage>
</organism>
<sequence length="208" mass="22050">MTTHTNPEHALADTTTRSSKRLAAKANPLFVDMISQASYLKAKRLGDDPPPPLSVAQIQVLENGCKLSKKKLQSLKNAGSKGHVDDFPSQGHADQSGSSLVAASGGGGGSSCRSVGLLPLSRQEKTVIRGEERRGMEGGAIGRCTTTDWAAARFGRRGRHDSVGRWRLGVGEAEAARDLEMMRGNGSRFLVEPSQLGCAPPKAHEAAH</sequence>
<evidence type="ECO:0000256" key="1">
    <source>
        <dbReference type="SAM" id="MobiDB-lite"/>
    </source>
</evidence>
<evidence type="ECO:0000313" key="3">
    <source>
        <dbReference type="Proteomes" id="UP000324897"/>
    </source>
</evidence>